<comment type="caution">
    <text evidence="2">The sequence shown here is derived from an EMBL/GenBank/DDBJ whole genome shotgun (WGS) entry which is preliminary data.</text>
</comment>
<name>A0A2N5U655_9BASI</name>
<feature type="region of interest" description="Disordered" evidence="1">
    <location>
        <begin position="49"/>
        <end position="106"/>
    </location>
</feature>
<evidence type="ECO:0000256" key="1">
    <source>
        <dbReference type="SAM" id="MobiDB-lite"/>
    </source>
</evidence>
<dbReference type="Proteomes" id="UP000235392">
    <property type="component" value="Unassembled WGS sequence"/>
</dbReference>
<evidence type="ECO:0000313" key="2">
    <source>
        <dbReference type="EMBL" id="PLW33202.1"/>
    </source>
</evidence>
<organism evidence="2 3">
    <name type="scientific">Puccinia coronata f. sp. avenae</name>
    <dbReference type="NCBI Taxonomy" id="200324"/>
    <lineage>
        <taxon>Eukaryota</taxon>
        <taxon>Fungi</taxon>
        <taxon>Dikarya</taxon>
        <taxon>Basidiomycota</taxon>
        <taxon>Pucciniomycotina</taxon>
        <taxon>Pucciniomycetes</taxon>
        <taxon>Pucciniales</taxon>
        <taxon>Pucciniaceae</taxon>
        <taxon>Puccinia</taxon>
    </lineage>
</organism>
<protein>
    <submittedName>
        <fullName evidence="2">Uncharacterized protein</fullName>
    </submittedName>
</protein>
<feature type="compositionally biased region" description="Polar residues" evidence="1">
    <location>
        <begin position="65"/>
        <end position="100"/>
    </location>
</feature>
<dbReference type="AlphaFoldDB" id="A0A2N5U655"/>
<sequence>MAYHSRPFPSVLPLRTYSRSFRARYLNYYVDDEPTLAAEQQTSSSESLNLPMIFNPSEHNHHSPPASQIMRSNIHSHTNQATLTQRPPPVLQNTNSNGRSRSVVKPLKRRYQKRNVAYWSKFSTWPN</sequence>
<proteinExistence type="predicted"/>
<gene>
    <name evidence="2" type="ORF">PCASD_09537</name>
</gene>
<reference evidence="2 3" key="1">
    <citation type="submission" date="2017-11" db="EMBL/GenBank/DDBJ databases">
        <title>De novo assembly and phasing of dikaryotic genomes from two isolates of Puccinia coronata f. sp. avenae, the causal agent of oat crown rust.</title>
        <authorList>
            <person name="Miller M.E."/>
            <person name="Zhang Y."/>
            <person name="Omidvar V."/>
            <person name="Sperschneider J."/>
            <person name="Schwessinger B."/>
            <person name="Raley C."/>
            <person name="Palmer J.M."/>
            <person name="Garnica D."/>
            <person name="Upadhyaya N."/>
            <person name="Rathjen J."/>
            <person name="Taylor J.M."/>
            <person name="Park R.F."/>
            <person name="Dodds P.N."/>
            <person name="Hirsch C.D."/>
            <person name="Kianian S.F."/>
            <person name="Figueroa M."/>
        </authorList>
    </citation>
    <scope>NUCLEOTIDE SEQUENCE [LARGE SCALE GENOMIC DNA]</scope>
    <source>
        <strain evidence="2">12SD80</strain>
    </source>
</reference>
<dbReference type="EMBL" id="PGCI01000225">
    <property type="protein sequence ID" value="PLW33202.1"/>
    <property type="molecule type" value="Genomic_DNA"/>
</dbReference>
<evidence type="ECO:0000313" key="3">
    <source>
        <dbReference type="Proteomes" id="UP000235392"/>
    </source>
</evidence>
<accession>A0A2N5U655</accession>